<dbReference type="PANTHER" id="PTHR24320">
    <property type="entry name" value="RETINOL DEHYDROGENASE"/>
    <property type="match status" value="1"/>
</dbReference>
<evidence type="ECO:0000256" key="1">
    <source>
        <dbReference type="ARBA" id="ARBA00006484"/>
    </source>
</evidence>
<dbReference type="Proteomes" id="UP000184073">
    <property type="component" value="Unassembled WGS sequence"/>
</dbReference>
<keyword evidence="2" id="KW-0521">NADP</keyword>
<dbReference type="RefSeq" id="XP_040673931.1">
    <property type="nucleotide sequence ID" value="XM_040813765.1"/>
</dbReference>
<dbReference type="GeneID" id="63729276"/>
<dbReference type="SUPFAM" id="SSF51735">
    <property type="entry name" value="NAD(P)-binding Rossmann-fold domains"/>
    <property type="match status" value="1"/>
</dbReference>
<dbReference type="InterPro" id="IPR036291">
    <property type="entry name" value="NAD(P)-bd_dom_sf"/>
</dbReference>
<sequence length="347" mass="37661">MSLDRYAAVHAATPQGRGDARPTADQVLHDQEPLEPYWREKVILITGGTAGLGAESARVLHKTGAKIFIMGRDAAKGRKVANEISASNPDYPPIEVIQMDQSSLQSVQDGANEFLKRSGGKLNVLMANAGIVASPIKQTQDGFEAVFAINYLSPFLLVRLLTPALIASTTPEFNSRLVVVSSAGHRAGNVDPEKYNYVGEGYDTSKAYARSKTASILMANEFERRYGKQGVHALSLNPGIIMDTEISRGLPGTSESRRPMYYKMEPLLASYEKDVEQGAATQVWAAISKELEGKGGLYLDDIQVAGEATFDGQLCRPGWKPYVWDEKMAARVWGDSLAMLGVAGFPC</sequence>
<keyword evidence="3" id="KW-0560">Oxidoreductase</keyword>
<dbReference type="VEuPathDB" id="FungiDB:ASPVEDRAFT_47363"/>
<evidence type="ECO:0000313" key="4">
    <source>
        <dbReference type="EMBL" id="OJJ08169.1"/>
    </source>
</evidence>
<dbReference type="STRING" id="1036611.A0A1L9Q337"/>
<dbReference type="InterPro" id="IPR002347">
    <property type="entry name" value="SDR_fam"/>
</dbReference>
<dbReference type="Gene3D" id="3.40.50.720">
    <property type="entry name" value="NAD(P)-binding Rossmann-like Domain"/>
    <property type="match status" value="1"/>
</dbReference>
<protein>
    <submittedName>
        <fullName evidence="4">Uncharacterized protein</fullName>
    </submittedName>
</protein>
<name>A0A1L9Q337_ASPVE</name>
<dbReference type="OrthoDB" id="191139at2759"/>
<evidence type="ECO:0000256" key="3">
    <source>
        <dbReference type="ARBA" id="ARBA00023002"/>
    </source>
</evidence>
<evidence type="ECO:0000313" key="5">
    <source>
        <dbReference type="Proteomes" id="UP000184073"/>
    </source>
</evidence>
<reference evidence="5" key="1">
    <citation type="journal article" date="2017" name="Genome Biol.">
        <title>Comparative genomics reveals high biological diversity and specific adaptations in the industrially and medically important fungal genus Aspergillus.</title>
        <authorList>
            <person name="de Vries R.P."/>
            <person name="Riley R."/>
            <person name="Wiebenga A."/>
            <person name="Aguilar-Osorio G."/>
            <person name="Amillis S."/>
            <person name="Uchima C.A."/>
            <person name="Anderluh G."/>
            <person name="Asadollahi M."/>
            <person name="Askin M."/>
            <person name="Barry K."/>
            <person name="Battaglia E."/>
            <person name="Bayram O."/>
            <person name="Benocci T."/>
            <person name="Braus-Stromeyer S.A."/>
            <person name="Caldana C."/>
            <person name="Canovas D."/>
            <person name="Cerqueira G.C."/>
            <person name="Chen F."/>
            <person name="Chen W."/>
            <person name="Choi C."/>
            <person name="Clum A."/>
            <person name="Dos Santos R.A."/>
            <person name="Damasio A.R."/>
            <person name="Diallinas G."/>
            <person name="Emri T."/>
            <person name="Fekete E."/>
            <person name="Flipphi M."/>
            <person name="Freyberg S."/>
            <person name="Gallo A."/>
            <person name="Gournas C."/>
            <person name="Habgood R."/>
            <person name="Hainaut M."/>
            <person name="Harispe M.L."/>
            <person name="Henrissat B."/>
            <person name="Hilden K.S."/>
            <person name="Hope R."/>
            <person name="Hossain A."/>
            <person name="Karabika E."/>
            <person name="Karaffa L."/>
            <person name="Karanyi Z."/>
            <person name="Krasevec N."/>
            <person name="Kuo A."/>
            <person name="Kusch H."/>
            <person name="LaButti K."/>
            <person name="Lagendijk E.L."/>
            <person name="Lapidus A."/>
            <person name="Levasseur A."/>
            <person name="Lindquist E."/>
            <person name="Lipzen A."/>
            <person name="Logrieco A.F."/>
            <person name="MacCabe A."/>
            <person name="Maekelae M.R."/>
            <person name="Malavazi I."/>
            <person name="Melin P."/>
            <person name="Meyer V."/>
            <person name="Mielnichuk N."/>
            <person name="Miskei M."/>
            <person name="Molnar A.P."/>
            <person name="Mule G."/>
            <person name="Ngan C.Y."/>
            <person name="Orejas M."/>
            <person name="Orosz E."/>
            <person name="Ouedraogo J.P."/>
            <person name="Overkamp K.M."/>
            <person name="Park H.-S."/>
            <person name="Perrone G."/>
            <person name="Piumi F."/>
            <person name="Punt P.J."/>
            <person name="Ram A.F."/>
            <person name="Ramon A."/>
            <person name="Rauscher S."/>
            <person name="Record E."/>
            <person name="Riano-Pachon D.M."/>
            <person name="Robert V."/>
            <person name="Roehrig J."/>
            <person name="Ruller R."/>
            <person name="Salamov A."/>
            <person name="Salih N.S."/>
            <person name="Samson R.A."/>
            <person name="Sandor E."/>
            <person name="Sanguinetti M."/>
            <person name="Schuetze T."/>
            <person name="Sepcic K."/>
            <person name="Shelest E."/>
            <person name="Sherlock G."/>
            <person name="Sophianopoulou V."/>
            <person name="Squina F.M."/>
            <person name="Sun H."/>
            <person name="Susca A."/>
            <person name="Todd R.B."/>
            <person name="Tsang A."/>
            <person name="Unkles S.E."/>
            <person name="van de Wiele N."/>
            <person name="van Rossen-Uffink D."/>
            <person name="Oliveira J.V."/>
            <person name="Vesth T.C."/>
            <person name="Visser J."/>
            <person name="Yu J.-H."/>
            <person name="Zhou M."/>
            <person name="Andersen M.R."/>
            <person name="Archer D.B."/>
            <person name="Baker S.E."/>
            <person name="Benoit I."/>
            <person name="Brakhage A.A."/>
            <person name="Braus G.H."/>
            <person name="Fischer R."/>
            <person name="Frisvad J.C."/>
            <person name="Goldman G.H."/>
            <person name="Houbraken J."/>
            <person name="Oakley B."/>
            <person name="Pocsi I."/>
            <person name="Scazzocchio C."/>
            <person name="Seiboth B."/>
            <person name="vanKuyk P.A."/>
            <person name="Wortman J."/>
            <person name="Dyer P.S."/>
            <person name="Grigoriev I.V."/>
        </authorList>
    </citation>
    <scope>NUCLEOTIDE SEQUENCE [LARGE SCALE GENOMIC DNA]</scope>
    <source>
        <strain evidence="5">CBS 583.65</strain>
    </source>
</reference>
<gene>
    <name evidence="4" type="ORF">ASPVEDRAFT_47363</name>
</gene>
<comment type="similarity">
    <text evidence="1">Belongs to the short-chain dehydrogenases/reductases (SDR) family.</text>
</comment>
<dbReference type="PANTHER" id="PTHR24320:SF272">
    <property type="entry name" value="NAD(P)-BINDING ROSSMANN-FOLD SUPERFAMILY PROTEIN"/>
    <property type="match status" value="1"/>
</dbReference>
<proteinExistence type="inferred from homology"/>
<accession>A0A1L9Q337</accession>
<organism evidence="4 5">
    <name type="scientific">Aspergillus versicolor CBS 583.65</name>
    <dbReference type="NCBI Taxonomy" id="1036611"/>
    <lineage>
        <taxon>Eukaryota</taxon>
        <taxon>Fungi</taxon>
        <taxon>Dikarya</taxon>
        <taxon>Ascomycota</taxon>
        <taxon>Pezizomycotina</taxon>
        <taxon>Eurotiomycetes</taxon>
        <taxon>Eurotiomycetidae</taxon>
        <taxon>Eurotiales</taxon>
        <taxon>Aspergillaceae</taxon>
        <taxon>Aspergillus</taxon>
        <taxon>Aspergillus subgen. Nidulantes</taxon>
    </lineage>
</organism>
<evidence type="ECO:0000256" key="2">
    <source>
        <dbReference type="ARBA" id="ARBA00022857"/>
    </source>
</evidence>
<dbReference type="PRINTS" id="PR00081">
    <property type="entry name" value="GDHRDH"/>
</dbReference>
<dbReference type="EMBL" id="KV878139">
    <property type="protein sequence ID" value="OJJ08169.1"/>
    <property type="molecule type" value="Genomic_DNA"/>
</dbReference>
<dbReference type="AlphaFoldDB" id="A0A1L9Q337"/>
<dbReference type="Pfam" id="PF00106">
    <property type="entry name" value="adh_short"/>
    <property type="match status" value="1"/>
</dbReference>
<keyword evidence="5" id="KW-1185">Reference proteome</keyword>
<dbReference type="GO" id="GO:0016491">
    <property type="term" value="F:oxidoreductase activity"/>
    <property type="evidence" value="ECO:0007669"/>
    <property type="project" value="UniProtKB-KW"/>
</dbReference>